<dbReference type="SUPFAM" id="SSF88659">
    <property type="entry name" value="Sigma3 and sigma4 domains of RNA polymerase sigma factors"/>
    <property type="match status" value="1"/>
</dbReference>
<dbReference type="PANTHER" id="PTHR43133">
    <property type="entry name" value="RNA POLYMERASE ECF-TYPE SIGMA FACTO"/>
    <property type="match status" value="1"/>
</dbReference>
<sequence>MSDPVRKLDTKCGVVTMIPALRAYALSLTRDKAEADELVHDTLLNAMTLNQRFWSDIYPRAWLFINMRRSFYAAGKMPKKEDHVRVAGPWRKELETVQDWTGRIKSEDLLVAILRLPVPFRETLMLIIVLGESYETCALITNCEPRTVRSRMEWGVTRIIAELEVMQT</sequence>
<keyword evidence="2" id="KW-0805">Transcription regulation</keyword>
<protein>
    <submittedName>
        <fullName evidence="6">RNA polymerase sigma factor</fullName>
    </submittedName>
</protein>
<dbReference type="AlphaFoldDB" id="A0A4U0YW44"/>
<dbReference type="Proteomes" id="UP000306340">
    <property type="component" value="Unassembled WGS sequence"/>
</dbReference>
<dbReference type="PANTHER" id="PTHR43133:SF25">
    <property type="entry name" value="RNA POLYMERASE SIGMA FACTOR RFAY-RELATED"/>
    <property type="match status" value="1"/>
</dbReference>
<dbReference type="EMBL" id="SWAU01000242">
    <property type="protein sequence ID" value="TKA95019.1"/>
    <property type="molecule type" value="Genomic_DNA"/>
</dbReference>
<dbReference type="GO" id="GO:0006352">
    <property type="term" value="P:DNA-templated transcription initiation"/>
    <property type="evidence" value="ECO:0007669"/>
    <property type="project" value="InterPro"/>
</dbReference>
<dbReference type="Gene3D" id="1.10.10.10">
    <property type="entry name" value="Winged helix-like DNA-binding domain superfamily/Winged helix DNA-binding domain"/>
    <property type="match status" value="1"/>
</dbReference>
<dbReference type="InterPro" id="IPR039425">
    <property type="entry name" value="RNA_pol_sigma-70-like"/>
</dbReference>
<dbReference type="Gene3D" id="1.10.1740.10">
    <property type="match status" value="1"/>
</dbReference>
<evidence type="ECO:0000313" key="7">
    <source>
        <dbReference type="Proteomes" id="UP000306340"/>
    </source>
</evidence>
<gene>
    <name evidence="6" type="ORF">FAZ78_19090</name>
</gene>
<comment type="caution">
    <text evidence="6">The sequence shown here is derived from an EMBL/GenBank/DDBJ whole genome shotgun (WGS) entry which is preliminary data.</text>
</comment>
<keyword evidence="3" id="KW-0731">Sigma factor</keyword>
<organism evidence="6 7">
    <name type="scientific">Cereibacter changlensis</name>
    <dbReference type="NCBI Taxonomy" id="402884"/>
    <lineage>
        <taxon>Bacteria</taxon>
        <taxon>Pseudomonadati</taxon>
        <taxon>Pseudomonadota</taxon>
        <taxon>Alphaproteobacteria</taxon>
        <taxon>Rhodobacterales</taxon>
        <taxon>Paracoccaceae</taxon>
        <taxon>Cereibacter</taxon>
    </lineage>
</organism>
<evidence type="ECO:0000256" key="4">
    <source>
        <dbReference type="ARBA" id="ARBA00023163"/>
    </source>
</evidence>
<name>A0A4U0YW44_9RHOB</name>
<dbReference type="RefSeq" id="WP_136793947.1">
    <property type="nucleotide sequence ID" value="NZ_SWAU01000242.1"/>
</dbReference>
<dbReference type="GO" id="GO:0016987">
    <property type="term" value="F:sigma factor activity"/>
    <property type="evidence" value="ECO:0007669"/>
    <property type="project" value="UniProtKB-KW"/>
</dbReference>
<dbReference type="InterPro" id="IPR036388">
    <property type="entry name" value="WH-like_DNA-bd_sf"/>
</dbReference>
<accession>A0A4U0YW44</accession>
<dbReference type="InterPro" id="IPR013324">
    <property type="entry name" value="RNA_pol_sigma_r3/r4-like"/>
</dbReference>
<keyword evidence="4" id="KW-0804">Transcription</keyword>
<evidence type="ECO:0000259" key="5">
    <source>
        <dbReference type="Pfam" id="PF22029"/>
    </source>
</evidence>
<evidence type="ECO:0000256" key="3">
    <source>
        <dbReference type="ARBA" id="ARBA00023082"/>
    </source>
</evidence>
<comment type="similarity">
    <text evidence="1">Belongs to the sigma-70 factor family. ECF subfamily.</text>
</comment>
<dbReference type="SUPFAM" id="SSF88946">
    <property type="entry name" value="Sigma2 domain of RNA polymerase sigma factors"/>
    <property type="match status" value="1"/>
</dbReference>
<reference evidence="6 7" key="1">
    <citation type="submission" date="2019-04" db="EMBL/GenBank/DDBJ databases">
        <title>Crypto-aerobic microbial life in anoxic (sulfidic) marine sediments.</title>
        <authorList>
            <person name="Bhattacharya S."/>
            <person name="Roy C."/>
            <person name="Mondal N."/>
            <person name="Sarkar J."/>
            <person name="Mandal S."/>
            <person name="Rameez M.J."/>
            <person name="Ghosh W."/>
        </authorList>
    </citation>
    <scope>NUCLEOTIDE SEQUENCE [LARGE SCALE GENOMIC DNA]</scope>
    <source>
        <strain evidence="6 7">SBBC</strain>
    </source>
</reference>
<evidence type="ECO:0000256" key="2">
    <source>
        <dbReference type="ARBA" id="ARBA00023015"/>
    </source>
</evidence>
<dbReference type="Pfam" id="PF22029">
    <property type="entry name" value="PhyR_sigma2"/>
    <property type="match status" value="1"/>
</dbReference>
<evidence type="ECO:0000313" key="6">
    <source>
        <dbReference type="EMBL" id="TKA95019.1"/>
    </source>
</evidence>
<dbReference type="InterPro" id="IPR013325">
    <property type="entry name" value="RNA_pol_sigma_r2"/>
</dbReference>
<feature type="domain" description="PhyR sigma2" evidence="5">
    <location>
        <begin position="16"/>
        <end position="64"/>
    </location>
</feature>
<proteinExistence type="inferred from homology"/>
<evidence type="ECO:0000256" key="1">
    <source>
        <dbReference type="ARBA" id="ARBA00010641"/>
    </source>
</evidence>
<dbReference type="InterPro" id="IPR053866">
    <property type="entry name" value="PhyR_sigma2"/>
</dbReference>